<dbReference type="EMBL" id="PFAM01000013">
    <property type="protein sequence ID" value="PIT96066.1"/>
    <property type="molecule type" value="Genomic_DNA"/>
</dbReference>
<organism evidence="2 3">
    <name type="scientific">Candidatus Falkowbacteria bacterium CG10_big_fil_rev_8_21_14_0_10_37_14</name>
    <dbReference type="NCBI Taxonomy" id="1974561"/>
    <lineage>
        <taxon>Bacteria</taxon>
        <taxon>Candidatus Falkowiibacteriota</taxon>
    </lineage>
</organism>
<reference evidence="3" key="1">
    <citation type="submission" date="2017-09" db="EMBL/GenBank/DDBJ databases">
        <title>Depth-based differentiation of microbial function through sediment-hosted aquifers and enrichment of novel symbionts in the deep terrestrial subsurface.</title>
        <authorList>
            <person name="Probst A.J."/>
            <person name="Ladd B."/>
            <person name="Jarett J.K."/>
            <person name="Geller-Mcgrath D.E."/>
            <person name="Sieber C.M.K."/>
            <person name="Emerson J.B."/>
            <person name="Anantharaman K."/>
            <person name="Thomas B.C."/>
            <person name="Malmstrom R."/>
            <person name="Stieglmeier M."/>
            <person name="Klingl A."/>
            <person name="Woyke T."/>
            <person name="Ryan C.M."/>
            <person name="Banfield J.F."/>
        </authorList>
    </citation>
    <scope>NUCLEOTIDE SEQUENCE [LARGE SCALE GENOMIC DNA]</scope>
</reference>
<protein>
    <submittedName>
        <fullName evidence="2">Uncharacterized protein</fullName>
    </submittedName>
</protein>
<feature type="transmembrane region" description="Helical" evidence="1">
    <location>
        <begin position="501"/>
        <end position="520"/>
    </location>
</feature>
<feature type="transmembrane region" description="Helical" evidence="1">
    <location>
        <begin position="473"/>
        <end position="494"/>
    </location>
</feature>
<feature type="transmembrane region" description="Helical" evidence="1">
    <location>
        <begin position="540"/>
        <end position="560"/>
    </location>
</feature>
<dbReference type="AlphaFoldDB" id="A0A2M6WTM8"/>
<comment type="caution">
    <text evidence="2">The sequence shown here is derived from an EMBL/GenBank/DDBJ whole genome shotgun (WGS) entry which is preliminary data.</text>
</comment>
<name>A0A2M6WTM8_9BACT</name>
<evidence type="ECO:0000256" key="1">
    <source>
        <dbReference type="SAM" id="Phobius"/>
    </source>
</evidence>
<feature type="transmembrane region" description="Helical" evidence="1">
    <location>
        <begin position="383"/>
        <end position="404"/>
    </location>
</feature>
<keyword evidence="1" id="KW-1133">Transmembrane helix</keyword>
<gene>
    <name evidence="2" type="ORF">COT94_02270</name>
</gene>
<evidence type="ECO:0000313" key="2">
    <source>
        <dbReference type="EMBL" id="PIT96066.1"/>
    </source>
</evidence>
<keyword evidence="1" id="KW-0472">Membrane</keyword>
<feature type="transmembrane region" description="Helical" evidence="1">
    <location>
        <begin position="354"/>
        <end position="377"/>
    </location>
</feature>
<proteinExistence type="predicted"/>
<keyword evidence="1" id="KW-0812">Transmembrane</keyword>
<dbReference type="Proteomes" id="UP000228533">
    <property type="component" value="Unassembled WGS sequence"/>
</dbReference>
<sequence length="575" mass="66123">MPILSLVNSNKSTETLTVTAGAKRVFQALFWQSRKGGLDEDTPRLRVSDMVSKMAFFYEKIRNSVDYREEALLSKEAISRILKRLLLIEGVFSFKKEAEPEKLAQSLLEELIRAGYLQNNKLPETKINEVAVIIHKFLVLRDLAQDRVAGSGRFFVGDEKITAKKKKKGLDDKSDLNTWLIGLMASEIEENLNENEATDAIVAVMYEVLSKAVKLPPELPYDRDLPIQIYLGICRNYLKLNDYYILSFVLFKYFNEDWQQPTTETVERVADRLDELKAAIDSQVEHPLTTHLNKVVHQYTVYFTILRDVINKDPKKAYNTLERDPAGFMRQIKEAASKRYQEAKSKLWKSAIRSIIFIFLTKSVLVVVLEVPAIKFFGEEVKMIPLLINITLPALLLFISVVLLRLPGDNNTAKIASGIEEVLYVEKSRKQPIVLRAPRRVAGRAISFIFNIIYAATFLLTFGFVIWGLDQLHFSWVSMVIFVFFLSFASFFVIRIRRNPLYWVVVEPPENFFTFLWSFVSVPVTATGKWLSGKFSKLNFLAFILDFIVEAPFKVLVTVAEEWTKYLKERKDSIS</sequence>
<evidence type="ECO:0000313" key="3">
    <source>
        <dbReference type="Proteomes" id="UP000228533"/>
    </source>
</evidence>
<accession>A0A2M6WTM8</accession>
<feature type="transmembrane region" description="Helical" evidence="1">
    <location>
        <begin position="445"/>
        <end position="467"/>
    </location>
</feature>